<dbReference type="PANTHER" id="PTHR42686">
    <property type="entry name" value="GH17980P-RELATED"/>
    <property type="match status" value="1"/>
</dbReference>
<dbReference type="EMBL" id="JAPDDT010000002">
    <property type="protein sequence ID" value="MCW1922337.1"/>
    <property type="molecule type" value="Genomic_DNA"/>
</dbReference>
<dbReference type="Pfam" id="PF00248">
    <property type="entry name" value="Aldo_ket_red"/>
    <property type="match status" value="1"/>
</dbReference>
<dbReference type="Proteomes" id="UP001320876">
    <property type="component" value="Unassembled WGS sequence"/>
</dbReference>
<dbReference type="Gene3D" id="3.20.20.100">
    <property type="entry name" value="NADP-dependent oxidoreductase domain"/>
    <property type="match status" value="1"/>
</dbReference>
<keyword evidence="3" id="KW-1185">Reference proteome</keyword>
<dbReference type="RefSeq" id="WP_264486446.1">
    <property type="nucleotide sequence ID" value="NZ_JAPDDT010000002.1"/>
</dbReference>
<feature type="domain" description="NADP-dependent oxidoreductase" evidence="1">
    <location>
        <begin position="16"/>
        <end position="297"/>
    </location>
</feature>
<gene>
    <name evidence="2" type="ORF">OKA05_07215</name>
</gene>
<dbReference type="InterPro" id="IPR044479">
    <property type="entry name" value="LGALDH-like"/>
</dbReference>
<dbReference type="SUPFAM" id="SSF51430">
    <property type="entry name" value="NAD(P)-linked oxidoreductase"/>
    <property type="match status" value="1"/>
</dbReference>
<sequence length="319" mass="35065">MNYRPLGSTGLQVPVLGFGASSLGSVFRQVSLADCIATVQAALEGGMNFIDVSPSYGETLAELRLGRALEGVPRESYLLATKIGSYSEPRGDYDFSKASTERSVEHSLKRLGVDYVDLIQCHDIEFADHDQIVNETLPTLHRLREQGYVRHIGITGLPLKIFPAILDRVEPGVVETILSFCHYELNDTSLGDLIPYLEEKGVGIINASPTGMGLLTQRGAPAWHPSTPAIQEGCRKAMEHCRAKGVDIVRLAIQFACDDERIACTLVGSANPENIKANINHLEAPRDPELLAEVMEILQPIHNFNWTRGMPQHRDEILG</sequence>
<proteinExistence type="predicted"/>
<evidence type="ECO:0000259" key="1">
    <source>
        <dbReference type="Pfam" id="PF00248"/>
    </source>
</evidence>
<dbReference type="InterPro" id="IPR020471">
    <property type="entry name" value="AKR"/>
</dbReference>
<reference evidence="2 3" key="1">
    <citation type="submission" date="2022-10" db="EMBL/GenBank/DDBJ databases">
        <title>Luteolibacter arcticus strain CCTCC AB 2014275, whole genome shotgun sequencing project.</title>
        <authorList>
            <person name="Zhao G."/>
            <person name="Shen L."/>
        </authorList>
    </citation>
    <scope>NUCLEOTIDE SEQUENCE [LARGE SCALE GENOMIC DNA]</scope>
    <source>
        <strain evidence="2 3">CCTCC AB 2014275</strain>
    </source>
</reference>
<dbReference type="PANTHER" id="PTHR42686:SF1">
    <property type="entry name" value="GH17980P-RELATED"/>
    <property type="match status" value="1"/>
</dbReference>
<dbReference type="InterPro" id="IPR023210">
    <property type="entry name" value="NADP_OxRdtase_dom"/>
</dbReference>
<evidence type="ECO:0000313" key="2">
    <source>
        <dbReference type="EMBL" id="MCW1922337.1"/>
    </source>
</evidence>
<evidence type="ECO:0000313" key="3">
    <source>
        <dbReference type="Proteomes" id="UP001320876"/>
    </source>
</evidence>
<dbReference type="InterPro" id="IPR036812">
    <property type="entry name" value="NAD(P)_OxRdtase_dom_sf"/>
</dbReference>
<organism evidence="2 3">
    <name type="scientific">Luteolibacter arcticus</name>
    <dbReference type="NCBI Taxonomy" id="1581411"/>
    <lineage>
        <taxon>Bacteria</taxon>
        <taxon>Pseudomonadati</taxon>
        <taxon>Verrucomicrobiota</taxon>
        <taxon>Verrucomicrobiia</taxon>
        <taxon>Verrucomicrobiales</taxon>
        <taxon>Verrucomicrobiaceae</taxon>
        <taxon>Luteolibacter</taxon>
    </lineage>
</organism>
<protein>
    <submittedName>
        <fullName evidence="2">Aldo/keto reductase</fullName>
    </submittedName>
</protein>
<accession>A0ABT3GFE5</accession>
<name>A0ABT3GFE5_9BACT</name>
<comment type="caution">
    <text evidence="2">The sequence shown here is derived from an EMBL/GenBank/DDBJ whole genome shotgun (WGS) entry which is preliminary data.</text>
</comment>
<dbReference type="CDD" id="cd19163">
    <property type="entry name" value="AKR_galDH"/>
    <property type="match status" value="1"/>
</dbReference>